<organism evidence="2 3">
    <name type="scientific">Paenibacillus beijingensis</name>
    <dbReference type="NCBI Taxonomy" id="1126833"/>
    <lineage>
        <taxon>Bacteria</taxon>
        <taxon>Bacillati</taxon>
        <taxon>Bacillota</taxon>
        <taxon>Bacilli</taxon>
        <taxon>Bacillales</taxon>
        <taxon>Paenibacillaceae</taxon>
        <taxon>Paenibacillus</taxon>
    </lineage>
</organism>
<dbReference type="PANTHER" id="PTHR34987">
    <property type="entry name" value="C, PUTATIVE (AFU_ORTHOLOGUE AFUA_3G02880)-RELATED"/>
    <property type="match status" value="1"/>
</dbReference>
<dbReference type="OrthoDB" id="9815108at2"/>
<dbReference type="Proteomes" id="UP000032633">
    <property type="component" value="Chromosome"/>
</dbReference>
<dbReference type="AlphaFoldDB" id="A0A0D5NG76"/>
<dbReference type="RefSeq" id="WP_045669697.1">
    <property type="nucleotide sequence ID" value="NZ_CP011058.1"/>
</dbReference>
<dbReference type="Gene3D" id="1.50.10.10">
    <property type="match status" value="1"/>
</dbReference>
<dbReference type="Gene3D" id="2.60.120.260">
    <property type="entry name" value="Galactose-binding domain-like"/>
    <property type="match status" value="2"/>
</dbReference>
<sequence>MTDSYFTQSAQSAQSEHFERAKPVWLDGLEHEMNVTAGFRAIVEPDGEEPMLLRLTASSLYRVHVCGTFIGHGPARGPHGYYRVDQWDLTDALKPGRNVIAIEVAGYNANGYYVLNQPSFLQAELQSGSRIIAYTSADNGHFTPFRLDERIQKVQRYSFQRTFIEYYRLKANTRDWITAADAPVAAGPCSEAAPKALLPRGVSYPAFELRNPAAVVAEGRFEAGYPPESYWRNRSLVSVGSGLAGYRIDELELLVSDELQETRTVERRELSERYEAAETRILQEGRFAILDFGLNLTGFVGVRLTVKKPAKLYITFDEILSGQGDVDFLRLVCVNAIGYELEPGQYDLESMEPYTLRYAKLMVMRGEVAVEAVSLREYINPDTETASFRCDREPLNEIFAAGVETFKQNAVDLYMDCPSRERAGWLCDSFFTSRAEYVLTGAAAVETNFLQNYLLPQRFAHLPDGVLPMCYPADHDDGRFIPNWMLWFVLELEEYAGRTGDRKLVMQAKEKTDRLFNYFRTFRNEDGLLENLQGWIFVEWSKANELVQGVNYPTNMLYAGALSAAGRLYGDGDLLAQAEQVRAKIRDQAFDGTFFIDQAIRQVGKLVQNRETTEVCQYYAFMFGIADPVSHPKLWDLLVRSFGPSRQKENLFPHVYPANAFIGNYLRLELLSRYGLGRNVLEQMEGYFHYMAAKTGTLWEHMSERASCNHGFASHVVHWLYRNALGVRTLDHATRRLELQFDPSFLSRCEGSLPAGGGTIRIEWRKEADTLYYSVAGTNGYEVHIFPVAGYCLREETT</sequence>
<dbReference type="EMBL" id="CP011058">
    <property type="protein sequence ID" value="AJY74261.1"/>
    <property type="molecule type" value="Genomic_DNA"/>
</dbReference>
<proteinExistence type="predicted"/>
<dbReference type="InterPro" id="IPR012341">
    <property type="entry name" value="6hp_glycosidase-like_sf"/>
</dbReference>
<evidence type="ECO:0000313" key="2">
    <source>
        <dbReference type="EMBL" id="AJY74261.1"/>
    </source>
</evidence>
<reference evidence="3" key="2">
    <citation type="submission" date="2015-03" db="EMBL/GenBank/DDBJ databases">
        <title>Genome sequence of Paenibacillus beijingensis strain DSM 24997T.</title>
        <authorList>
            <person name="Kwak Y."/>
            <person name="Shin J.-H."/>
        </authorList>
    </citation>
    <scope>NUCLEOTIDE SEQUENCE [LARGE SCALE GENOMIC DNA]</scope>
    <source>
        <strain evidence="3">DSM 24997</strain>
    </source>
</reference>
<dbReference type="STRING" id="1126833.VN24_06300"/>
<feature type="domain" description="Alpha-L-rhamnosidase six-hairpin glycosidase" evidence="1">
    <location>
        <begin position="384"/>
        <end position="723"/>
    </location>
</feature>
<dbReference type="Gene3D" id="2.60.420.10">
    <property type="entry name" value="Maltose phosphorylase, domain 3"/>
    <property type="match status" value="1"/>
</dbReference>
<reference evidence="2 3" key="1">
    <citation type="journal article" date="2015" name="J. Biotechnol.">
        <title>Complete genome sequence of Paenibacillus beijingensis 7188(T) (=DSM 24997(T)), a novel rhizobacterium from jujube garden soil.</title>
        <authorList>
            <person name="Kwak Y."/>
            <person name="Shin J.H."/>
        </authorList>
    </citation>
    <scope>NUCLEOTIDE SEQUENCE [LARGE SCALE GENOMIC DNA]</scope>
    <source>
        <strain evidence="2 3">DSM 24997</strain>
    </source>
</reference>
<dbReference type="Pfam" id="PF17389">
    <property type="entry name" value="Bac_rhamnosid6H"/>
    <property type="match status" value="1"/>
</dbReference>
<keyword evidence="3" id="KW-1185">Reference proteome</keyword>
<name>A0A0D5NG76_9BACL</name>
<dbReference type="PANTHER" id="PTHR34987:SF2">
    <property type="entry name" value="B, PUTATIVE (AFU_ORTHOLOGUE AFUA_7G05040)-RELATED"/>
    <property type="match status" value="1"/>
</dbReference>
<dbReference type="SUPFAM" id="SSF48208">
    <property type="entry name" value="Six-hairpin glycosidases"/>
    <property type="match status" value="1"/>
</dbReference>
<dbReference type="InterPro" id="IPR035396">
    <property type="entry name" value="Bac_rhamnosid6H"/>
</dbReference>
<dbReference type="GO" id="GO:0005975">
    <property type="term" value="P:carbohydrate metabolic process"/>
    <property type="evidence" value="ECO:0007669"/>
    <property type="project" value="InterPro"/>
</dbReference>
<dbReference type="HOGENOM" id="CLU_341893_0_0_9"/>
<gene>
    <name evidence="2" type="ORF">VN24_06300</name>
</gene>
<dbReference type="PATRIC" id="fig|1126833.4.peg.1368"/>
<dbReference type="InterPro" id="IPR008928">
    <property type="entry name" value="6-hairpin_glycosidase_sf"/>
</dbReference>
<protein>
    <recommendedName>
        <fullName evidence="1">Alpha-L-rhamnosidase six-hairpin glycosidase domain-containing protein</fullName>
    </recommendedName>
</protein>
<evidence type="ECO:0000313" key="3">
    <source>
        <dbReference type="Proteomes" id="UP000032633"/>
    </source>
</evidence>
<accession>A0A0D5NG76</accession>
<evidence type="ECO:0000259" key="1">
    <source>
        <dbReference type="Pfam" id="PF17389"/>
    </source>
</evidence>
<dbReference type="KEGG" id="pbj:VN24_06300"/>